<organism evidence="6 7">
    <name type="scientific">Dactylosporangium roseum</name>
    <dbReference type="NCBI Taxonomy" id="47989"/>
    <lineage>
        <taxon>Bacteria</taxon>
        <taxon>Bacillati</taxon>
        <taxon>Actinomycetota</taxon>
        <taxon>Actinomycetes</taxon>
        <taxon>Micromonosporales</taxon>
        <taxon>Micromonosporaceae</taxon>
        <taxon>Dactylosporangium</taxon>
    </lineage>
</organism>
<feature type="chain" id="PRO_5045897176" evidence="5">
    <location>
        <begin position="24"/>
        <end position="199"/>
    </location>
</feature>
<keyword evidence="2" id="KW-0812">Transmembrane</keyword>
<keyword evidence="7" id="KW-1185">Reference proteome</keyword>
<dbReference type="EMBL" id="CP073721">
    <property type="protein sequence ID" value="UWZ36741.1"/>
    <property type="molecule type" value="Genomic_DNA"/>
</dbReference>
<protein>
    <submittedName>
        <fullName evidence="6">DoxX family protein</fullName>
    </submittedName>
</protein>
<dbReference type="InterPro" id="IPR032808">
    <property type="entry name" value="DoxX"/>
</dbReference>
<dbReference type="Pfam" id="PF07681">
    <property type="entry name" value="DoxX"/>
    <property type="match status" value="1"/>
</dbReference>
<evidence type="ECO:0000313" key="6">
    <source>
        <dbReference type="EMBL" id="UWZ36741.1"/>
    </source>
</evidence>
<evidence type="ECO:0000313" key="7">
    <source>
        <dbReference type="Proteomes" id="UP001058271"/>
    </source>
</evidence>
<dbReference type="Proteomes" id="UP001058271">
    <property type="component" value="Chromosome"/>
</dbReference>
<sequence>MRPVRTVARSMLAALFAIQGWQAARHPAKLADQARPVTDRLEPTIRAVHPRLPTDAETLVRLNGAAQLAGGLLLATGRATTPAALLLAGSMVPTTIAGHPFWKAEDPAQRSAQRIQFLKNLGIVGGLVFAALDNEGRPGLAWRTRHTAGHAAHRTRHTAEHAGHRAGHIGQAARRALRTTRRDARIALRAAQIGRRLPA</sequence>
<keyword evidence="4" id="KW-0472">Membrane</keyword>
<evidence type="ECO:0000256" key="1">
    <source>
        <dbReference type="ARBA" id="ARBA00004141"/>
    </source>
</evidence>
<evidence type="ECO:0000256" key="5">
    <source>
        <dbReference type="SAM" id="SignalP"/>
    </source>
</evidence>
<gene>
    <name evidence="6" type="ORF">Drose_38125</name>
</gene>
<reference evidence="6" key="1">
    <citation type="submission" date="2021-04" db="EMBL/GenBank/DDBJ databases">
        <title>Biosynthetic gene clusters of Dactylosporangioum roseum.</title>
        <authorList>
            <person name="Hartkoorn R.C."/>
            <person name="Beaudoing E."/>
            <person name="Hot D."/>
            <person name="Moureu S."/>
        </authorList>
    </citation>
    <scope>NUCLEOTIDE SEQUENCE</scope>
    <source>
        <strain evidence="6">NRRL B-16295</strain>
    </source>
</reference>
<evidence type="ECO:0000256" key="3">
    <source>
        <dbReference type="ARBA" id="ARBA00022989"/>
    </source>
</evidence>
<evidence type="ECO:0000256" key="4">
    <source>
        <dbReference type="ARBA" id="ARBA00023136"/>
    </source>
</evidence>
<keyword evidence="3" id="KW-1133">Transmembrane helix</keyword>
<accession>A0ABY5Z3X4</accession>
<proteinExistence type="predicted"/>
<dbReference type="RefSeq" id="WP_260726092.1">
    <property type="nucleotide sequence ID" value="NZ_BAAABS010000036.1"/>
</dbReference>
<evidence type="ECO:0000256" key="2">
    <source>
        <dbReference type="ARBA" id="ARBA00022692"/>
    </source>
</evidence>
<keyword evidence="5" id="KW-0732">Signal</keyword>
<name>A0ABY5Z3X4_9ACTN</name>
<feature type="signal peptide" evidence="5">
    <location>
        <begin position="1"/>
        <end position="23"/>
    </location>
</feature>
<comment type="subcellular location">
    <subcellularLocation>
        <location evidence="1">Membrane</location>
        <topology evidence="1">Multi-pass membrane protein</topology>
    </subcellularLocation>
</comment>